<accession>A0A7N0T7S2</accession>
<feature type="compositionally biased region" description="Low complexity" evidence="1">
    <location>
        <begin position="9"/>
        <end position="22"/>
    </location>
</feature>
<evidence type="ECO:0000256" key="1">
    <source>
        <dbReference type="SAM" id="MobiDB-lite"/>
    </source>
</evidence>
<organism evidence="2 3">
    <name type="scientific">Kalanchoe fedtschenkoi</name>
    <name type="common">Lavender scallops</name>
    <name type="synonym">South American air plant</name>
    <dbReference type="NCBI Taxonomy" id="63787"/>
    <lineage>
        <taxon>Eukaryota</taxon>
        <taxon>Viridiplantae</taxon>
        <taxon>Streptophyta</taxon>
        <taxon>Embryophyta</taxon>
        <taxon>Tracheophyta</taxon>
        <taxon>Spermatophyta</taxon>
        <taxon>Magnoliopsida</taxon>
        <taxon>eudicotyledons</taxon>
        <taxon>Gunneridae</taxon>
        <taxon>Pentapetalae</taxon>
        <taxon>Saxifragales</taxon>
        <taxon>Crassulaceae</taxon>
        <taxon>Kalanchoe</taxon>
    </lineage>
</organism>
<dbReference type="EnsemblPlants" id="Kaladp0024s0611.1.v1.1">
    <property type="protein sequence ID" value="Kaladp0024s0611.1.v1.1.CDS.1"/>
    <property type="gene ID" value="Kaladp0024s0611.v1.1"/>
</dbReference>
<dbReference type="AlphaFoldDB" id="A0A7N0T7S2"/>
<name>A0A7N0T7S2_KALFE</name>
<keyword evidence="3" id="KW-1185">Reference proteome</keyword>
<feature type="region of interest" description="Disordered" evidence="1">
    <location>
        <begin position="1"/>
        <end position="38"/>
    </location>
</feature>
<evidence type="ECO:0000313" key="2">
    <source>
        <dbReference type="EnsemblPlants" id="Kaladp0024s0611.1.v1.1.CDS.1"/>
    </source>
</evidence>
<proteinExistence type="predicted"/>
<dbReference type="Proteomes" id="UP000594263">
    <property type="component" value="Unplaced"/>
</dbReference>
<evidence type="ECO:0000313" key="3">
    <source>
        <dbReference type="Proteomes" id="UP000594263"/>
    </source>
</evidence>
<sequence>MNFPTQSCSFAPSSLASNAPSPVHKTNRGAKLSNPPNLHLHHHHIHHRYFNSRVKAPIFTTHFTTTASKLQFLHFSPIHQ</sequence>
<reference evidence="2" key="1">
    <citation type="submission" date="2021-01" db="UniProtKB">
        <authorList>
            <consortium name="EnsemblPlants"/>
        </authorList>
    </citation>
    <scope>IDENTIFICATION</scope>
</reference>
<dbReference type="Gramene" id="Kaladp0024s0611.1.v1.1">
    <property type="protein sequence ID" value="Kaladp0024s0611.1.v1.1.CDS.1"/>
    <property type="gene ID" value="Kaladp0024s0611.v1.1"/>
</dbReference>
<protein>
    <submittedName>
        <fullName evidence="2">Uncharacterized protein</fullName>
    </submittedName>
</protein>